<dbReference type="STRING" id="1227465.C463_08376"/>
<dbReference type="AlphaFoldDB" id="M0E9A9"/>
<feature type="transmembrane region" description="Helical" evidence="2">
    <location>
        <begin position="235"/>
        <end position="256"/>
    </location>
</feature>
<evidence type="ECO:0000313" key="4">
    <source>
        <dbReference type="Proteomes" id="UP000011586"/>
    </source>
</evidence>
<reference evidence="3 4" key="1">
    <citation type="journal article" date="2014" name="PLoS Genet.">
        <title>Phylogenetically driven sequencing of extremely halophilic archaea reveals strategies for static and dynamic osmo-response.</title>
        <authorList>
            <person name="Becker E.A."/>
            <person name="Seitzer P.M."/>
            <person name="Tritt A."/>
            <person name="Larsen D."/>
            <person name="Krusor M."/>
            <person name="Yao A.I."/>
            <person name="Wu D."/>
            <person name="Madern D."/>
            <person name="Eisen J.A."/>
            <person name="Darling A.E."/>
            <person name="Facciotti M.T."/>
        </authorList>
    </citation>
    <scope>NUCLEOTIDE SEQUENCE [LARGE SCALE GENOMIC DNA]</scope>
    <source>
        <strain evidence="3 4">DSM 19288</strain>
    </source>
</reference>
<evidence type="ECO:0000256" key="1">
    <source>
        <dbReference type="SAM" id="MobiDB-lite"/>
    </source>
</evidence>
<sequence>MKADLSATVSQNDSETVEVSLTNFGNTNLTDVEVTATANDNVLDRNFVRDVSPESNRVTAFDTSGVVSDTVEFTATYDAAGGNYSTSLVTNINEETQVPGEIRLTAVEVSRVGSGVMIEGDAANLGGTDADSVLVQIDDTADVQPVSPSGEYFVGGVEASEFATFELTAETESNASSIPVAITYIVDNERVTTTQRVDLTAAAMSAGSSSAPGDSVASGADASGPRSGSAGSGGLPLRLIAGGIAVITILLAGVAYRWRSR</sequence>
<dbReference type="Proteomes" id="UP000011586">
    <property type="component" value="Unassembled WGS sequence"/>
</dbReference>
<dbReference type="EMBL" id="AOJK01000040">
    <property type="protein sequence ID" value="ELZ44355.1"/>
    <property type="molecule type" value="Genomic_DNA"/>
</dbReference>
<keyword evidence="2" id="KW-0472">Membrane</keyword>
<evidence type="ECO:0000256" key="2">
    <source>
        <dbReference type="SAM" id="Phobius"/>
    </source>
</evidence>
<gene>
    <name evidence="3" type="ORF">C463_08376</name>
</gene>
<protein>
    <recommendedName>
        <fullName evidence="5">CARDB domain-containing protein</fullName>
    </recommendedName>
</protein>
<dbReference type="PANTHER" id="PTHR35902">
    <property type="entry name" value="S-LAYER DOMAIN-LIKE PROTEIN-RELATED"/>
    <property type="match status" value="1"/>
</dbReference>
<keyword evidence="2" id="KW-0812">Transmembrane</keyword>
<keyword evidence="2" id="KW-1133">Transmembrane helix</keyword>
<evidence type="ECO:0008006" key="5">
    <source>
        <dbReference type="Google" id="ProtNLM"/>
    </source>
</evidence>
<dbReference type="PANTHER" id="PTHR35902:SF6">
    <property type="entry name" value="CONSERVED WITHIN P. AEROPHILUM"/>
    <property type="match status" value="1"/>
</dbReference>
<accession>M0E9A9</accession>
<feature type="region of interest" description="Disordered" evidence="1">
    <location>
        <begin position="206"/>
        <end position="228"/>
    </location>
</feature>
<evidence type="ECO:0000313" key="3">
    <source>
        <dbReference type="EMBL" id="ELZ44355.1"/>
    </source>
</evidence>
<name>M0E9A9_9EURY</name>
<proteinExistence type="predicted"/>
<organism evidence="3 4">
    <name type="scientific">Halorubrum californiense DSM 19288</name>
    <dbReference type="NCBI Taxonomy" id="1227465"/>
    <lineage>
        <taxon>Archaea</taxon>
        <taxon>Methanobacteriati</taxon>
        <taxon>Methanobacteriota</taxon>
        <taxon>Stenosarchaea group</taxon>
        <taxon>Halobacteria</taxon>
        <taxon>Halobacteriales</taxon>
        <taxon>Haloferacaceae</taxon>
        <taxon>Halorubrum</taxon>
    </lineage>
</organism>
<comment type="caution">
    <text evidence="3">The sequence shown here is derived from an EMBL/GenBank/DDBJ whole genome shotgun (WGS) entry which is preliminary data.</text>
</comment>
<keyword evidence="4" id="KW-1185">Reference proteome</keyword>